<dbReference type="GeneID" id="18559259"/>
<name>F8UBX2_9CAUD</name>
<accession>F8UBX2</accession>
<dbReference type="EMBL" id="JF770475">
    <property type="protein sequence ID" value="AEI91262.1"/>
    <property type="molecule type" value="Genomic_DNA"/>
</dbReference>
<protein>
    <submittedName>
        <fullName evidence="1">Gp62</fullName>
    </submittedName>
</protein>
<dbReference type="OrthoDB" id="35407at10239"/>
<proteinExistence type="predicted"/>
<evidence type="ECO:0000313" key="2">
    <source>
        <dbReference type="Proteomes" id="UP000000296"/>
    </source>
</evidence>
<dbReference type="KEGG" id="vg:18559259"/>
<dbReference type="RefSeq" id="YP_009018676.1">
    <property type="nucleotide sequence ID" value="NC_023743.1"/>
</dbReference>
<evidence type="ECO:0000313" key="1">
    <source>
        <dbReference type="EMBL" id="AEI91262.1"/>
    </source>
</evidence>
<dbReference type="Proteomes" id="UP000000296">
    <property type="component" value="Segment"/>
</dbReference>
<organism evidence="1 2">
    <name type="scientific">Escherichia phage phiEB49</name>
    <dbReference type="NCBI Taxonomy" id="1048207"/>
    <lineage>
        <taxon>Viruses</taxon>
        <taxon>Duplodnaviria</taxon>
        <taxon>Heunggongvirae</taxon>
        <taxon>Uroviricota</taxon>
        <taxon>Caudoviricetes</taxon>
        <taxon>Drexlerviridae</taxon>
        <taxon>Rogunavirinae</taxon>
        <taxon>Lindendrivevirus</taxon>
        <taxon>Lindendrivevirus EB49</taxon>
    </lineage>
</organism>
<reference evidence="1 2" key="1">
    <citation type="journal article" date="2011" name="Appl. Environ. Microbiol.">
        <title>Isolation of Generalized Transducing Bacteriophages for Uropathogenic Strains of Escherichia coli.</title>
        <authorList>
            <person name="Battaglioli E.J."/>
            <person name="Baisa G.A."/>
            <person name="Weeks A.E."/>
            <person name="Schroll R.A."/>
            <person name="Hryckowian A.J."/>
            <person name="Welch R.A."/>
        </authorList>
    </citation>
    <scope>NUCLEOTIDE SEQUENCE [LARGE SCALE GENOMIC DNA]</scope>
</reference>
<sequence>MCIELNMKIVTIIVKDTITGSITEDIIKLKEGENGEHFCYMNGLYTCINLEHNEAFDRHEFNKMLEDSMSE</sequence>
<keyword evidence="2" id="KW-1185">Reference proteome</keyword>